<dbReference type="InterPro" id="IPR036291">
    <property type="entry name" value="NAD(P)-bd_dom_sf"/>
</dbReference>
<dbReference type="GO" id="GO:0004735">
    <property type="term" value="F:pyrroline-5-carboxylate reductase activity"/>
    <property type="evidence" value="ECO:0007669"/>
    <property type="project" value="UniProtKB-UniRule"/>
</dbReference>
<keyword evidence="3 5" id="KW-0560">Oxidoreductase</keyword>
<dbReference type="UniPathway" id="UPA00098">
    <property type="reaction ID" value="UER00361"/>
</dbReference>
<evidence type="ECO:0000256" key="6">
    <source>
        <dbReference type="NCBIfam" id="TIGR00112"/>
    </source>
</evidence>
<dbReference type="InterPro" id="IPR053790">
    <property type="entry name" value="P5CR-like_CS"/>
</dbReference>
<evidence type="ECO:0000313" key="11">
    <source>
        <dbReference type="EMBL" id="MYD90953.1"/>
    </source>
</evidence>
<keyword evidence="2 5" id="KW-0521">NADP</keyword>
<reference evidence="11" key="1">
    <citation type="submission" date="2019-09" db="EMBL/GenBank/DDBJ databases">
        <title>Characterisation of the sponge microbiome using genome-centric metagenomics.</title>
        <authorList>
            <person name="Engelberts J.P."/>
            <person name="Robbins S.J."/>
            <person name="De Goeij J.M."/>
            <person name="Aranda M."/>
            <person name="Bell S.C."/>
            <person name="Webster N.S."/>
        </authorList>
    </citation>
    <scope>NUCLEOTIDE SEQUENCE</scope>
    <source>
        <strain evidence="11">SB0662_bin_9</strain>
    </source>
</reference>
<comment type="similarity">
    <text evidence="1 5 8">Belongs to the pyrroline-5-carboxylate reductase family.</text>
</comment>
<keyword evidence="5" id="KW-0963">Cytoplasm</keyword>
<dbReference type="HAMAP" id="MF_01925">
    <property type="entry name" value="P5C_reductase"/>
    <property type="match status" value="1"/>
</dbReference>
<comment type="catalytic activity">
    <reaction evidence="5 8">
        <text>L-proline + NADP(+) = (S)-1-pyrroline-5-carboxylate + NADPH + 2 H(+)</text>
        <dbReference type="Rhea" id="RHEA:14109"/>
        <dbReference type="ChEBI" id="CHEBI:15378"/>
        <dbReference type="ChEBI" id="CHEBI:17388"/>
        <dbReference type="ChEBI" id="CHEBI:57783"/>
        <dbReference type="ChEBI" id="CHEBI:58349"/>
        <dbReference type="ChEBI" id="CHEBI:60039"/>
        <dbReference type="EC" id="1.5.1.2"/>
    </reaction>
</comment>
<evidence type="ECO:0000256" key="2">
    <source>
        <dbReference type="ARBA" id="ARBA00022857"/>
    </source>
</evidence>
<dbReference type="PANTHER" id="PTHR11645">
    <property type="entry name" value="PYRROLINE-5-CARBOXYLATE REDUCTASE"/>
    <property type="match status" value="1"/>
</dbReference>
<dbReference type="PANTHER" id="PTHR11645:SF66">
    <property type="entry name" value="PYRROLINE-5-CARBOXYLATE REDUCTASE"/>
    <property type="match status" value="1"/>
</dbReference>
<evidence type="ECO:0000259" key="10">
    <source>
        <dbReference type="Pfam" id="PF14748"/>
    </source>
</evidence>
<name>A0A6B1DW85_9CHLR</name>
<sequence>MAPERRILIIGGGAMGGALLRGVLQKGLYQPDEIEVAEPVPALQAALASEFGVAVNALERTGPWSHELALVCLKPQVFGSAMQGFREGRSLDIGLYVSIMAGVSLHSLQLAAGTGSVVRAMPNTPAQVLAGMTMWTATSGVSQAQRESARAIFAAVGEELYTDHEADLDRATAINGSGPGYLFLVLEAMIDAGVHIGLSRDAAVKLATQTFLGSGELAKQMADIHPAELRNRVTSPGGTTAAGVQELELAGLRGAFTSAIESAWKRSVKLGG</sequence>
<evidence type="ECO:0000259" key="9">
    <source>
        <dbReference type="Pfam" id="PF03807"/>
    </source>
</evidence>
<dbReference type="Pfam" id="PF03807">
    <property type="entry name" value="F420_oxidored"/>
    <property type="match status" value="1"/>
</dbReference>
<keyword evidence="5 8" id="KW-0028">Amino-acid biosynthesis</keyword>
<dbReference type="EMBL" id="VXPY01000084">
    <property type="protein sequence ID" value="MYD90953.1"/>
    <property type="molecule type" value="Genomic_DNA"/>
</dbReference>
<keyword evidence="5 8" id="KW-0641">Proline biosynthesis</keyword>
<accession>A0A6B1DW85</accession>
<dbReference type="InterPro" id="IPR008927">
    <property type="entry name" value="6-PGluconate_DH-like_C_sf"/>
</dbReference>
<dbReference type="InterPro" id="IPR028939">
    <property type="entry name" value="P5C_Rdtase_cat_N"/>
</dbReference>
<evidence type="ECO:0000256" key="5">
    <source>
        <dbReference type="HAMAP-Rule" id="MF_01925"/>
    </source>
</evidence>
<comment type="subcellular location">
    <subcellularLocation>
        <location evidence="5">Cytoplasm</location>
    </subcellularLocation>
</comment>
<dbReference type="GO" id="GO:0005737">
    <property type="term" value="C:cytoplasm"/>
    <property type="evidence" value="ECO:0007669"/>
    <property type="project" value="UniProtKB-SubCell"/>
</dbReference>
<gene>
    <name evidence="5" type="primary">proC</name>
    <name evidence="11" type="ORF">F4Y08_11575</name>
</gene>
<dbReference type="InterPro" id="IPR029036">
    <property type="entry name" value="P5CR_dimer"/>
</dbReference>
<evidence type="ECO:0000256" key="7">
    <source>
        <dbReference type="PIRSR" id="PIRSR000193-1"/>
    </source>
</evidence>
<comment type="function">
    <text evidence="4 5">Catalyzes the reduction of 1-pyrroline-5-carboxylate (PCA) to L-proline.</text>
</comment>
<dbReference type="FunFam" id="1.10.3730.10:FF:000001">
    <property type="entry name" value="Pyrroline-5-carboxylate reductase"/>
    <property type="match status" value="1"/>
</dbReference>
<dbReference type="PIRSF" id="PIRSF000193">
    <property type="entry name" value="Pyrrol-5-carb_rd"/>
    <property type="match status" value="1"/>
</dbReference>
<dbReference type="EC" id="1.5.1.2" evidence="5 6"/>
<comment type="pathway">
    <text evidence="5 8">Amino-acid biosynthesis; L-proline biosynthesis; L-proline from L-glutamate 5-semialdehyde: step 1/1.</text>
</comment>
<evidence type="ECO:0000256" key="1">
    <source>
        <dbReference type="ARBA" id="ARBA00005525"/>
    </source>
</evidence>
<dbReference type="GO" id="GO:0055129">
    <property type="term" value="P:L-proline biosynthetic process"/>
    <property type="evidence" value="ECO:0007669"/>
    <property type="project" value="UniProtKB-UniRule"/>
</dbReference>
<feature type="domain" description="Pyrroline-5-carboxylate reductase catalytic N-terminal" evidence="9">
    <location>
        <begin position="6"/>
        <end position="102"/>
    </location>
</feature>
<organism evidence="11">
    <name type="scientific">Caldilineaceae bacterium SB0662_bin_9</name>
    <dbReference type="NCBI Taxonomy" id="2605258"/>
    <lineage>
        <taxon>Bacteria</taxon>
        <taxon>Bacillati</taxon>
        <taxon>Chloroflexota</taxon>
        <taxon>Caldilineae</taxon>
        <taxon>Caldilineales</taxon>
        <taxon>Caldilineaceae</taxon>
    </lineage>
</organism>
<dbReference type="Gene3D" id="3.40.50.720">
    <property type="entry name" value="NAD(P)-binding Rossmann-like Domain"/>
    <property type="match status" value="1"/>
</dbReference>
<dbReference type="AlphaFoldDB" id="A0A6B1DW85"/>
<comment type="caution">
    <text evidence="11">The sequence shown here is derived from an EMBL/GenBank/DDBJ whole genome shotgun (WGS) entry which is preliminary data.</text>
</comment>
<dbReference type="InterPro" id="IPR000304">
    <property type="entry name" value="Pyrroline-COOH_reductase"/>
</dbReference>
<evidence type="ECO:0000256" key="4">
    <source>
        <dbReference type="ARBA" id="ARBA00058118"/>
    </source>
</evidence>
<dbReference type="Gene3D" id="1.10.3730.10">
    <property type="entry name" value="ProC C-terminal domain-like"/>
    <property type="match status" value="1"/>
</dbReference>
<dbReference type="Pfam" id="PF14748">
    <property type="entry name" value="P5CR_dimer"/>
    <property type="match status" value="1"/>
</dbReference>
<protein>
    <recommendedName>
        <fullName evidence="5 6">Pyrroline-5-carboxylate reductase</fullName>
        <shortName evidence="5">P5C reductase</shortName>
        <shortName evidence="5">P5CR</shortName>
        <ecNumber evidence="5 6">1.5.1.2</ecNumber>
    </recommendedName>
    <alternativeName>
        <fullName evidence="5">PCA reductase</fullName>
    </alternativeName>
</protein>
<evidence type="ECO:0000256" key="3">
    <source>
        <dbReference type="ARBA" id="ARBA00023002"/>
    </source>
</evidence>
<dbReference type="NCBIfam" id="TIGR00112">
    <property type="entry name" value="proC"/>
    <property type="match status" value="1"/>
</dbReference>
<proteinExistence type="inferred from homology"/>
<dbReference type="SUPFAM" id="SSF51735">
    <property type="entry name" value="NAD(P)-binding Rossmann-fold domains"/>
    <property type="match status" value="1"/>
</dbReference>
<comment type="catalytic activity">
    <reaction evidence="5">
        <text>L-proline + NAD(+) = (S)-1-pyrroline-5-carboxylate + NADH + 2 H(+)</text>
        <dbReference type="Rhea" id="RHEA:14105"/>
        <dbReference type="ChEBI" id="CHEBI:15378"/>
        <dbReference type="ChEBI" id="CHEBI:17388"/>
        <dbReference type="ChEBI" id="CHEBI:57540"/>
        <dbReference type="ChEBI" id="CHEBI:57945"/>
        <dbReference type="ChEBI" id="CHEBI:60039"/>
        <dbReference type="EC" id="1.5.1.2"/>
    </reaction>
</comment>
<feature type="domain" description="Pyrroline-5-carboxylate reductase dimerisation" evidence="10">
    <location>
        <begin position="165"/>
        <end position="269"/>
    </location>
</feature>
<feature type="binding site" evidence="7">
    <location>
        <begin position="10"/>
        <end position="15"/>
    </location>
    <ligand>
        <name>NADP(+)</name>
        <dbReference type="ChEBI" id="CHEBI:58349"/>
    </ligand>
</feature>
<evidence type="ECO:0000256" key="8">
    <source>
        <dbReference type="RuleBase" id="RU003903"/>
    </source>
</evidence>
<dbReference type="SUPFAM" id="SSF48179">
    <property type="entry name" value="6-phosphogluconate dehydrogenase C-terminal domain-like"/>
    <property type="match status" value="1"/>
</dbReference>
<dbReference type="PROSITE" id="PS00521">
    <property type="entry name" value="P5CR"/>
    <property type="match status" value="1"/>
</dbReference>